<keyword evidence="3" id="KW-1185">Reference proteome</keyword>
<accession>A0A1H7P8A2</accession>
<dbReference type="Proteomes" id="UP000198620">
    <property type="component" value="Unassembled WGS sequence"/>
</dbReference>
<protein>
    <submittedName>
        <fullName evidence="2">Uncharacterized protein</fullName>
    </submittedName>
</protein>
<dbReference type="EMBL" id="FOBH01000008">
    <property type="protein sequence ID" value="SEL31317.1"/>
    <property type="molecule type" value="Genomic_DNA"/>
</dbReference>
<dbReference type="Pfam" id="PF12085">
    <property type="entry name" value="DUF3562"/>
    <property type="match status" value="1"/>
</dbReference>
<gene>
    <name evidence="2" type="ORF">SAMN05216387_10872</name>
</gene>
<reference evidence="2 3" key="1">
    <citation type="submission" date="2016-10" db="EMBL/GenBank/DDBJ databases">
        <authorList>
            <person name="de Groot N.N."/>
        </authorList>
    </citation>
    <scope>NUCLEOTIDE SEQUENCE [LARGE SCALE GENOMIC DNA]</scope>
    <source>
        <strain evidence="2 3">Nv1</strain>
    </source>
</reference>
<dbReference type="RefSeq" id="WP_090828992.1">
    <property type="nucleotide sequence ID" value="NZ_FOBH01000008.1"/>
</dbReference>
<evidence type="ECO:0000313" key="3">
    <source>
        <dbReference type="Proteomes" id="UP000198620"/>
    </source>
</evidence>
<organism evidence="2 3">
    <name type="scientific">Nitrosovibrio tenuis</name>
    <dbReference type="NCBI Taxonomy" id="1233"/>
    <lineage>
        <taxon>Bacteria</taxon>
        <taxon>Pseudomonadati</taxon>
        <taxon>Pseudomonadota</taxon>
        <taxon>Betaproteobacteria</taxon>
        <taxon>Nitrosomonadales</taxon>
        <taxon>Nitrosomonadaceae</taxon>
        <taxon>Nitrosovibrio</taxon>
    </lineage>
</organism>
<feature type="region of interest" description="Disordered" evidence="1">
    <location>
        <begin position="90"/>
        <end position="112"/>
    </location>
</feature>
<dbReference type="InterPro" id="IPR021945">
    <property type="entry name" value="DUF3562"/>
</dbReference>
<evidence type="ECO:0000256" key="1">
    <source>
        <dbReference type="SAM" id="MobiDB-lite"/>
    </source>
</evidence>
<dbReference type="OrthoDB" id="8565454at2"/>
<proteinExistence type="predicted"/>
<name>A0A1H7P8A2_9PROT</name>
<dbReference type="STRING" id="1233.SAMN05216387_10872"/>
<sequence>MGTSNHAQLQPEDFAIIKGLAKEISWPVEEVEDIYAEILGRLSSSARIHDFLTVLTYKKVREVLRHARKSTVSRDSVRHRKSSPFILKADPGRQFVESAEDSRTAASPGTKA</sequence>
<dbReference type="AlphaFoldDB" id="A0A1H7P8A2"/>
<evidence type="ECO:0000313" key="2">
    <source>
        <dbReference type="EMBL" id="SEL31317.1"/>
    </source>
</evidence>